<dbReference type="GO" id="GO:0005829">
    <property type="term" value="C:cytosol"/>
    <property type="evidence" value="ECO:0007669"/>
    <property type="project" value="TreeGrafter"/>
</dbReference>
<accession>A0A926N9G2</accession>
<organism evidence="4 5">
    <name type="scientific">Polycladospora coralii</name>
    <dbReference type="NCBI Taxonomy" id="2771432"/>
    <lineage>
        <taxon>Bacteria</taxon>
        <taxon>Bacillati</taxon>
        <taxon>Bacillota</taxon>
        <taxon>Bacilli</taxon>
        <taxon>Bacillales</taxon>
        <taxon>Thermoactinomycetaceae</taxon>
        <taxon>Polycladospora</taxon>
    </lineage>
</organism>
<dbReference type="GO" id="GO:0043456">
    <property type="term" value="P:regulation of pentose-phosphate shunt"/>
    <property type="evidence" value="ECO:0007669"/>
    <property type="project" value="TreeGrafter"/>
</dbReference>
<dbReference type="Pfam" id="PF00300">
    <property type="entry name" value="His_Phos_1"/>
    <property type="match status" value="1"/>
</dbReference>
<evidence type="ECO:0000256" key="3">
    <source>
        <dbReference type="PIRSR" id="PIRSR613078-2"/>
    </source>
</evidence>
<dbReference type="InterPro" id="IPR001345">
    <property type="entry name" value="PG/BPGM_mutase_AS"/>
</dbReference>
<dbReference type="AlphaFoldDB" id="A0A926N9G2"/>
<dbReference type="PANTHER" id="PTHR46517:SF1">
    <property type="entry name" value="FRUCTOSE-2,6-BISPHOSPHATASE TIGAR"/>
    <property type="match status" value="1"/>
</dbReference>
<evidence type="ECO:0000313" key="4">
    <source>
        <dbReference type="EMBL" id="MBD1370940.1"/>
    </source>
</evidence>
<feature type="active site" description="Tele-phosphohistidine intermediate" evidence="2">
    <location>
        <position position="10"/>
    </location>
</feature>
<dbReference type="EMBL" id="JACXAH010000002">
    <property type="protein sequence ID" value="MBD1370940.1"/>
    <property type="molecule type" value="Genomic_DNA"/>
</dbReference>
<dbReference type="PANTHER" id="PTHR46517">
    <property type="entry name" value="FRUCTOSE-2,6-BISPHOSPHATASE TIGAR"/>
    <property type="match status" value="1"/>
</dbReference>
<dbReference type="InterPro" id="IPR029033">
    <property type="entry name" value="His_PPase_superfam"/>
</dbReference>
<dbReference type="CDD" id="cd07067">
    <property type="entry name" value="HP_PGM_like"/>
    <property type="match status" value="1"/>
</dbReference>
<dbReference type="GO" id="GO:0004331">
    <property type="term" value="F:fructose-2,6-bisphosphate 2-phosphatase activity"/>
    <property type="evidence" value="ECO:0007669"/>
    <property type="project" value="TreeGrafter"/>
</dbReference>
<keyword evidence="5" id="KW-1185">Reference proteome</keyword>
<dbReference type="SUPFAM" id="SSF53254">
    <property type="entry name" value="Phosphoglycerate mutase-like"/>
    <property type="match status" value="1"/>
</dbReference>
<evidence type="ECO:0000256" key="1">
    <source>
        <dbReference type="ARBA" id="ARBA00022801"/>
    </source>
</evidence>
<dbReference type="GO" id="GO:0045820">
    <property type="term" value="P:negative regulation of glycolytic process"/>
    <property type="evidence" value="ECO:0007669"/>
    <property type="project" value="TreeGrafter"/>
</dbReference>
<dbReference type="Gene3D" id="3.40.50.1240">
    <property type="entry name" value="Phosphoglycerate mutase-like"/>
    <property type="match status" value="1"/>
</dbReference>
<sequence length="196" mass="22180">MKTELYLIRHGETTWNAERRFQGHADIPLSTDGINQAKRLGKYLLNQTIDVVYASDLMRAYQTAQHVAVLHGLKVNKTAHFRERNVGEWEGLTIDELSSRFPDWEQVSPHGGTYGVEKTVDVEKRMVDQLNQIVTNNTGKRIVIVSHGMALNVLLTGILGESQKQRIQNTSITHLIHSASSGYTLLRLNQIDHLQN</sequence>
<feature type="active site" description="Proton donor/acceptor" evidence="2">
    <location>
        <position position="83"/>
    </location>
</feature>
<feature type="binding site" evidence="3">
    <location>
        <begin position="9"/>
        <end position="16"/>
    </location>
    <ligand>
        <name>substrate</name>
    </ligand>
</feature>
<proteinExistence type="predicted"/>
<dbReference type="Proteomes" id="UP000661691">
    <property type="component" value="Unassembled WGS sequence"/>
</dbReference>
<dbReference type="RefSeq" id="WP_191139157.1">
    <property type="nucleotide sequence ID" value="NZ_JACXAG020000002.1"/>
</dbReference>
<gene>
    <name evidence="4" type="ORF">IC620_01005</name>
</gene>
<dbReference type="PROSITE" id="PS00175">
    <property type="entry name" value="PG_MUTASE"/>
    <property type="match status" value="1"/>
</dbReference>
<dbReference type="SMART" id="SM00855">
    <property type="entry name" value="PGAM"/>
    <property type="match status" value="1"/>
</dbReference>
<name>A0A926N9G2_9BACL</name>
<evidence type="ECO:0000256" key="2">
    <source>
        <dbReference type="PIRSR" id="PIRSR613078-1"/>
    </source>
</evidence>
<feature type="binding site" evidence="3">
    <location>
        <position position="59"/>
    </location>
    <ligand>
        <name>substrate</name>
    </ligand>
</feature>
<reference evidence="4" key="1">
    <citation type="submission" date="2020-09" db="EMBL/GenBank/DDBJ databases">
        <title>A novel bacterium of genus Hazenella, isolated from South China Sea.</title>
        <authorList>
            <person name="Huang H."/>
            <person name="Mo K."/>
            <person name="Hu Y."/>
        </authorList>
    </citation>
    <scope>NUCLEOTIDE SEQUENCE</scope>
    <source>
        <strain evidence="4">IB182357</strain>
    </source>
</reference>
<evidence type="ECO:0000313" key="5">
    <source>
        <dbReference type="Proteomes" id="UP000661691"/>
    </source>
</evidence>
<dbReference type="InterPro" id="IPR013078">
    <property type="entry name" value="His_Pase_superF_clade-1"/>
</dbReference>
<keyword evidence="1" id="KW-0378">Hydrolase</keyword>
<protein>
    <submittedName>
        <fullName evidence="4">Histidine phosphatase family protein</fullName>
    </submittedName>
</protein>
<comment type="caution">
    <text evidence="4">The sequence shown here is derived from an EMBL/GenBank/DDBJ whole genome shotgun (WGS) entry which is preliminary data.</text>
</comment>
<dbReference type="InterPro" id="IPR051695">
    <property type="entry name" value="Phosphoglycerate_Mutase"/>
</dbReference>